<dbReference type="STRING" id="1802126.A3B25_01645"/>
<dbReference type="Proteomes" id="UP000179106">
    <property type="component" value="Unassembled WGS sequence"/>
</dbReference>
<protein>
    <submittedName>
        <fullName evidence="2">Uncharacterized protein</fullName>
    </submittedName>
</protein>
<dbReference type="PANTHER" id="PTHR31272:SF9">
    <property type="entry name" value="BLL1027 PROTEIN"/>
    <property type="match status" value="1"/>
</dbReference>
<feature type="transmembrane region" description="Helical" evidence="1">
    <location>
        <begin position="88"/>
        <end position="111"/>
    </location>
</feature>
<name>A0A1G2GX18_9BACT</name>
<feature type="transmembrane region" description="Helical" evidence="1">
    <location>
        <begin position="165"/>
        <end position="188"/>
    </location>
</feature>
<reference evidence="2 3" key="1">
    <citation type="journal article" date="2016" name="Nat. Commun.">
        <title>Thousands of microbial genomes shed light on interconnected biogeochemical processes in an aquifer system.</title>
        <authorList>
            <person name="Anantharaman K."/>
            <person name="Brown C.T."/>
            <person name="Hug L.A."/>
            <person name="Sharon I."/>
            <person name="Castelle C.J."/>
            <person name="Probst A.J."/>
            <person name="Thomas B.C."/>
            <person name="Singh A."/>
            <person name="Wilkins M.J."/>
            <person name="Karaoz U."/>
            <person name="Brodie E.L."/>
            <person name="Williams K.H."/>
            <person name="Hubbard S.S."/>
            <person name="Banfield J.F."/>
        </authorList>
    </citation>
    <scope>NUCLEOTIDE SEQUENCE [LARGE SCALE GENOMIC DNA]</scope>
</reference>
<keyword evidence="1" id="KW-0472">Membrane</keyword>
<evidence type="ECO:0000256" key="1">
    <source>
        <dbReference type="SAM" id="Phobius"/>
    </source>
</evidence>
<keyword evidence="1" id="KW-1133">Transmembrane helix</keyword>
<organism evidence="2 3">
    <name type="scientific">Candidatus Ryanbacteria bacterium RIFCSPLOWO2_01_FULL_48_26</name>
    <dbReference type="NCBI Taxonomy" id="1802126"/>
    <lineage>
        <taxon>Bacteria</taxon>
        <taxon>Candidatus Ryaniibacteriota</taxon>
    </lineage>
</organism>
<evidence type="ECO:0000313" key="2">
    <source>
        <dbReference type="EMBL" id="OGZ54743.1"/>
    </source>
</evidence>
<sequence length="263" mass="28358">MKNLFKNKLALLGLAAVLVFGLAIFFGSQSSAPFLWKISSGGTWLLPLLIVAAIADSINPCAFSILILTIAFLMSIGKLRSGILKIGGTYILGIFAVYVLIGLGILQALHIFNTPHFMARVGAALLIVLGGINIINEFFPNFPIKLRIPQATHGKMAVLMEKASLPTAFVLGGLVGLCEFPCTGGPYLMVLGLLHDNATFVSGLGYLILYNLIFVLPLIVILLISSDKTLLGKVQEWKKAETKKMRLWGGIGMVLLGLLIFIF</sequence>
<proteinExistence type="predicted"/>
<dbReference type="EMBL" id="MHNW01000002">
    <property type="protein sequence ID" value="OGZ54743.1"/>
    <property type="molecule type" value="Genomic_DNA"/>
</dbReference>
<gene>
    <name evidence="2" type="ORF">A3B25_01645</name>
</gene>
<evidence type="ECO:0000313" key="3">
    <source>
        <dbReference type="Proteomes" id="UP000179106"/>
    </source>
</evidence>
<feature type="transmembrane region" description="Helical" evidence="1">
    <location>
        <begin position="200"/>
        <end position="224"/>
    </location>
</feature>
<feature type="transmembrane region" description="Helical" evidence="1">
    <location>
        <begin position="46"/>
        <end position="76"/>
    </location>
</feature>
<dbReference type="InterPro" id="IPR051790">
    <property type="entry name" value="Cytochrome_c-biogenesis_DsbD"/>
</dbReference>
<dbReference type="PANTHER" id="PTHR31272">
    <property type="entry name" value="CYTOCHROME C-TYPE BIOGENESIS PROTEIN HI_1454-RELATED"/>
    <property type="match status" value="1"/>
</dbReference>
<feature type="transmembrane region" description="Helical" evidence="1">
    <location>
        <begin position="117"/>
        <end position="139"/>
    </location>
</feature>
<accession>A0A1G2GX18</accession>
<feature type="transmembrane region" description="Helical" evidence="1">
    <location>
        <begin position="245"/>
        <end position="262"/>
    </location>
</feature>
<keyword evidence="1" id="KW-0812">Transmembrane</keyword>
<comment type="caution">
    <text evidence="2">The sequence shown here is derived from an EMBL/GenBank/DDBJ whole genome shotgun (WGS) entry which is preliminary data.</text>
</comment>
<dbReference type="AlphaFoldDB" id="A0A1G2GX18"/>